<evidence type="ECO:0000313" key="2">
    <source>
        <dbReference type="Proteomes" id="UP000007148"/>
    </source>
</evidence>
<name>G4U0B9_SERID</name>
<protein>
    <submittedName>
        <fullName evidence="1">Uncharacterized protein</fullName>
    </submittedName>
</protein>
<organism evidence="1 2">
    <name type="scientific">Serendipita indica (strain DSM 11827)</name>
    <name type="common">Root endophyte fungus</name>
    <name type="synonym">Piriformospora indica</name>
    <dbReference type="NCBI Taxonomy" id="1109443"/>
    <lineage>
        <taxon>Eukaryota</taxon>
        <taxon>Fungi</taxon>
        <taxon>Dikarya</taxon>
        <taxon>Basidiomycota</taxon>
        <taxon>Agaricomycotina</taxon>
        <taxon>Agaricomycetes</taxon>
        <taxon>Sebacinales</taxon>
        <taxon>Serendipitaceae</taxon>
        <taxon>Serendipita</taxon>
    </lineage>
</organism>
<comment type="caution">
    <text evidence="1">The sequence shown here is derived from an EMBL/GenBank/DDBJ whole genome shotgun (WGS) entry which is preliminary data.</text>
</comment>
<dbReference type="EMBL" id="CAFZ01001186">
    <property type="protein sequence ID" value="CCA77012.1"/>
    <property type="molecule type" value="Genomic_DNA"/>
</dbReference>
<sequence length="161" mass="17466">MSSDVHALARTVSEPKLAKDVSANEQQFWNSDPPSIPPILWLTAIHAKWAIQASQRAPFFALQLYHLALASQHCVHHLANEISTNDNGSSLDLSLSQADDLADLIDDLGDCIEAASSQAVANDPSKEEEKLDRIFNGLSALNGDVAERNKVDEPPGDNTLQ</sequence>
<evidence type="ECO:0000313" key="1">
    <source>
        <dbReference type="EMBL" id="CCA77012.1"/>
    </source>
</evidence>
<gene>
    <name evidence="1" type="ORF">PIIN_10997</name>
</gene>
<dbReference type="HOGENOM" id="CLU_1644380_0_0_1"/>
<keyword evidence="2" id="KW-1185">Reference proteome</keyword>
<reference evidence="1 2" key="1">
    <citation type="journal article" date="2011" name="PLoS Pathog.">
        <title>Endophytic Life Strategies Decoded by Genome and Transcriptome Analyses of the Mutualistic Root Symbiont Piriformospora indica.</title>
        <authorList>
            <person name="Zuccaro A."/>
            <person name="Lahrmann U."/>
            <person name="Guldener U."/>
            <person name="Langen G."/>
            <person name="Pfiffi S."/>
            <person name="Biedenkopf D."/>
            <person name="Wong P."/>
            <person name="Samans B."/>
            <person name="Grimm C."/>
            <person name="Basiewicz M."/>
            <person name="Murat C."/>
            <person name="Martin F."/>
            <person name="Kogel K.H."/>
        </authorList>
    </citation>
    <scope>NUCLEOTIDE SEQUENCE [LARGE SCALE GENOMIC DNA]</scope>
    <source>
        <strain evidence="1 2">DSM 11827</strain>
    </source>
</reference>
<accession>G4U0B9</accession>
<proteinExistence type="predicted"/>
<dbReference type="Proteomes" id="UP000007148">
    <property type="component" value="Unassembled WGS sequence"/>
</dbReference>
<dbReference type="AlphaFoldDB" id="G4U0B9"/>
<dbReference type="InParanoid" id="G4U0B9"/>